<dbReference type="PROSITE" id="PS50089">
    <property type="entry name" value="ZF_RING_2"/>
    <property type="match status" value="1"/>
</dbReference>
<dbReference type="PANTHER" id="PTHR46359">
    <property type="entry name" value="GEO07743P1"/>
    <property type="match status" value="1"/>
</dbReference>
<dbReference type="EnsemblMetazoa" id="CLYHEMT021897.1">
    <property type="protein sequence ID" value="CLYHEMP021897.1"/>
    <property type="gene ID" value="CLYHEMG021897"/>
</dbReference>
<dbReference type="PANTHER" id="PTHR46359:SF2">
    <property type="entry name" value="GEO07743P1"/>
    <property type="match status" value="1"/>
</dbReference>
<dbReference type="OrthoDB" id="9984778at2759"/>
<dbReference type="InterPro" id="IPR001841">
    <property type="entry name" value="Znf_RING"/>
</dbReference>
<dbReference type="GO" id="GO:0061630">
    <property type="term" value="F:ubiquitin protein ligase activity"/>
    <property type="evidence" value="ECO:0007669"/>
    <property type="project" value="TreeGrafter"/>
</dbReference>
<feature type="compositionally biased region" description="Low complexity" evidence="5">
    <location>
        <begin position="44"/>
        <end position="54"/>
    </location>
</feature>
<keyword evidence="3" id="KW-0862">Zinc</keyword>
<sequence length="146" mass="16461">MEFVRGGERNSHQSNNDGPNNHSVSADESDDSFENTIFNIGDESSSSTHHASSSEGYLSEEQQIKMAQRIGLINHLPLGTFDGMKKKRECVICMMDFDVGDKVRYLPCLHIYHQECIDDWLMRSFTCPSCVEPVDAALISTFYTSE</sequence>
<feature type="region of interest" description="Disordered" evidence="5">
    <location>
        <begin position="1"/>
        <end position="59"/>
    </location>
</feature>
<evidence type="ECO:0000256" key="4">
    <source>
        <dbReference type="PROSITE-ProRule" id="PRU00175"/>
    </source>
</evidence>
<proteinExistence type="predicted"/>
<evidence type="ECO:0000256" key="1">
    <source>
        <dbReference type="ARBA" id="ARBA00022723"/>
    </source>
</evidence>
<evidence type="ECO:0000313" key="8">
    <source>
        <dbReference type="Proteomes" id="UP000594262"/>
    </source>
</evidence>
<dbReference type="SMART" id="SM00184">
    <property type="entry name" value="RING"/>
    <property type="match status" value="1"/>
</dbReference>
<evidence type="ECO:0000259" key="6">
    <source>
        <dbReference type="PROSITE" id="PS50089"/>
    </source>
</evidence>
<reference evidence="7" key="1">
    <citation type="submission" date="2021-01" db="UniProtKB">
        <authorList>
            <consortium name="EnsemblMetazoa"/>
        </authorList>
    </citation>
    <scope>IDENTIFICATION</scope>
</reference>
<keyword evidence="1" id="KW-0479">Metal-binding</keyword>
<dbReference type="GO" id="GO:0008270">
    <property type="term" value="F:zinc ion binding"/>
    <property type="evidence" value="ECO:0007669"/>
    <property type="project" value="UniProtKB-KW"/>
</dbReference>
<dbReference type="InterPro" id="IPR013083">
    <property type="entry name" value="Znf_RING/FYVE/PHD"/>
</dbReference>
<dbReference type="RefSeq" id="XP_066918250.1">
    <property type="nucleotide sequence ID" value="XM_067062149.1"/>
</dbReference>
<dbReference type="CDD" id="cd16468">
    <property type="entry name" value="RING-H2_RNF11"/>
    <property type="match status" value="1"/>
</dbReference>
<dbReference type="GO" id="GO:0000151">
    <property type="term" value="C:ubiquitin ligase complex"/>
    <property type="evidence" value="ECO:0007669"/>
    <property type="project" value="TreeGrafter"/>
</dbReference>
<dbReference type="InterPro" id="IPR042981">
    <property type="entry name" value="RNF11_RING-H2"/>
</dbReference>
<dbReference type="GO" id="GO:0006511">
    <property type="term" value="P:ubiquitin-dependent protein catabolic process"/>
    <property type="evidence" value="ECO:0007669"/>
    <property type="project" value="TreeGrafter"/>
</dbReference>
<keyword evidence="8" id="KW-1185">Reference proteome</keyword>
<evidence type="ECO:0000256" key="3">
    <source>
        <dbReference type="ARBA" id="ARBA00022833"/>
    </source>
</evidence>
<dbReference type="SUPFAM" id="SSF57850">
    <property type="entry name" value="RING/U-box"/>
    <property type="match status" value="1"/>
</dbReference>
<dbReference type="Gene3D" id="3.30.40.10">
    <property type="entry name" value="Zinc/RING finger domain, C3HC4 (zinc finger)"/>
    <property type="match status" value="1"/>
</dbReference>
<dbReference type="InterPro" id="IPR052804">
    <property type="entry name" value="UEC_component"/>
</dbReference>
<accession>A0A7M5XDS5</accession>
<feature type="compositionally biased region" description="Basic and acidic residues" evidence="5">
    <location>
        <begin position="1"/>
        <end position="11"/>
    </location>
</feature>
<evidence type="ECO:0000313" key="7">
    <source>
        <dbReference type="EnsemblMetazoa" id="CLYHEMP021897.1"/>
    </source>
</evidence>
<dbReference type="AlphaFoldDB" id="A0A7M5XDS5"/>
<keyword evidence="2 4" id="KW-0863">Zinc-finger</keyword>
<protein>
    <recommendedName>
        <fullName evidence="6">RING-type domain-containing protein</fullName>
    </recommendedName>
</protein>
<dbReference type="Proteomes" id="UP000594262">
    <property type="component" value="Unplaced"/>
</dbReference>
<evidence type="ECO:0000256" key="5">
    <source>
        <dbReference type="SAM" id="MobiDB-lite"/>
    </source>
</evidence>
<organism evidence="7 8">
    <name type="scientific">Clytia hemisphaerica</name>
    <dbReference type="NCBI Taxonomy" id="252671"/>
    <lineage>
        <taxon>Eukaryota</taxon>
        <taxon>Metazoa</taxon>
        <taxon>Cnidaria</taxon>
        <taxon>Hydrozoa</taxon>
        <taxon>Hydroidolina</taxon>
        <taxon>Leptothecata</taxon>
        <taxon>Obeliida</taxon>
        <taxon>Clytiidae</taxon>
        <taxon>Clytia</taxon>
    </lineage>
</organism>
<evidence type="ECO:0000256" key="2">
    <source>
        <dbReference type="ARBA" id="ARBA00022771"/>
    </source>
</evidence>
<feature type="compositionally biased region" description="Polar residues" evidence="5">
    <location>
        <begin position="12"/>
        <end position="26"/>
    </location>
</feature>
<feature type="domain" description="RING-type" evidence="6">
    <location>
        <begin position="90"/>
        <end position="130"/>
    </location>
</feature>
<dbReference type="GeneID" id="136805584"/>
<name>A0A7M5XDS5_9CNID</name>
<dbReference type="Pfam" id="PF13639">
    <property type="entry name" value="zf-RING_2"/>
    <property type="match status" value="1"/>
</dbReference>